<dbReference type="Pfam" id="PF00690">
    <property type="entry name" value="Cation_ATPase_N"/>
    <property type="match status" value="1"/>
</dbReference>
<evidence type="ECO:0000256" key="1">
    <source>
        <dbReference type="SAM" id="MobiDB-lite"/>
    </source>
</evidence>
<comment type="caution">
    <text evidence="3">The sequence shown here is derived from an EMBL/GenBank/DDBJ whole genome shotgun (WGS) entry which is preliminary data.</text>
</comment>
<dbReference type="AlphaFoldDB" id="A0A8H7CRZ3"/>
<dbReference type="InterPro" id="IPR023298">
    <property type="entry name" value="ATPase_P-typ_TM_dom_sf"/>
</dbReference>
<dbReference type="OrthoDB" id="3010113at2759"/>
<dbReference type="SUPFAM" id="SSF81665">
    <property type="entry name" value="Calcium ATPase, transmembrane domain M"/>
    <property type="match status" value="1"/>
</dbReference>
<reference evidence="3" key="1">
    <citation type="submission" date="2020-05" db="EMBL/GenBank/DDBJ databases">
        <title>Mycena genomes resolve the evolution of fungal bioluminescence.</title>
        <authorList>
            <person name="Tsai I.J."/>
        </authorList>
    </citation>
    <scope>NUCLEOTIDE SEQUENCE</scope>
    <source>
        <strain evidence="3">160909Yilan</strain>
    </source>
</reference>
<sequence>MADDEKVSDTKVPGNDAAPPAIETTPAGDVTPPEGGERKKREYKEFTHDEEKATHANVDMSTIELKAEDLYDKEKVDLETIVIDDVFKLLQCTENGLDQEEATRRLGLFGPNKLESEEQNPFLQFLSFMWNPLSWVMEGAALVAIALSNGEGRAPDWQDFVGIVLLLFINSAIGFYEERGAGNAVKALMDSLAPQGKGQARRQLERD</sequence>
<name>A0A8H7CRZ3_9AGAR</name>
<keyword evidence="4" id="KW-1185">Reference proteome</keyword>
<dbReference type="PANTHER" id="PTHR42861">
    <property type="entry name" value="CALCIUM-TRANSPORTING ATPASE"/>
    <property type="match status" value="1"/>
</dbReference>
<dbReference type="GO" id="GO:0006811">
    <property type="term" value="P:monoatomic ion transport"/>
    <property type="evidence" value="ECO:0007669"/>
    <property type="project" value="UniProtKB-ARBA"/>
</dbReference>
<evidence type="ECO:0000313" key="4">
    <source>
        <dbReference type="Proteomes" id="UP000623467"/>
    </source>
</evidence>
<protein>
    <submittedName>
        <fullName evidence="3">Plasma membrane ATPase</fullName>
    </submittedName>
</protein>
<dbReference type="EMBL" id="JACAZH010000020">
    <property type="protein sequence ID" value="KAF7345298.1"/>
    <property type="molecule type" value="Genomic_DNA"/>
</dbReference>
<accession>A0A8H7CRZ3</accession>
<feature type="region of interest" description="Disordered" evidence="1">
    <location>
        <begin position="1"/>
        <end position="50"/>
    </location>
</feature>
<dbReference type="InterPro" id="IPR004014">
    <property type="entry name" value="ATPase_P-typ_cation-transptr_N"/>
</dbReference>
<dbReference type="Proteomes" id="UP000623467">
    <property type="component" value="Unassembled WGS sequence"/>
</dbReference>
<feature type="compositionally biased region" description="Basic and acidic residues" evidence="1">
    <location>
        <begin position="35"/>
        <end position="50"/>
    </location>
</feature>
<organism evidence="3 4">
    <name type="scientific">Mycena sanguinolenta</name>
    <dbReference type="NCBI Taxonomy" id="230812"/>
    <lineage>
        <taxon>Eukaryota</taxon>
        <taxon>Fungi</taxon>
        <taxon>Dikarya</taxon>
        <taxon>Basidiomycota</taxon>
        <taxon>Agaricomycotina</taxon>
        <taxon>Agaricomycetes</taxon>
        <taxon>Agaricomycetidae</taxon>
        <taxon>Agaricales</taxon>
        <taxon>Marasmiineae</taxon>
        <taxon>Mycenaceae</taxon>
        <taxon>Mycena</taxon>
    </lineage>
</organism>
<dbReference type="SMART" id="SM00831">
    <property type="entry name" value="Cation_ATPase_N"/>
    <property type="match status" value="1"/>
</dbReference>
<dbReference type="Gene3D" id="1.20.1110.10">
    <property type="entry name" value="Calcium-transporting ATPase, transmembrane domain"/>
    <property type="match status" value="1"/>
</dbReference>
<gene>
    <name evidence="3" type="ORF">MSAN_01906500</name>
</gene>
<evidence type="ECO:0000313" key="3">
    <source>
        <dbReference type="EMBL" id="KAF7345298.1"/>
    </source>
</evidence>
<feature type="domain" description="Cation-transporting P-type ATPase N-terminal" evidence="2">
    <location>
        <begin position="77"/>
        <end position="149"/>
    </location>
</feature>
<evidence type="ECO:0000259" key="2">
    <source>
        <dbReference type="SMART" id="SM00831"/>
    </source>
</evidence>
<proteinExistence type="predicted"/>